<accession>A0A5C6W3C7</accession>
<dbReference type="OrthoDB" id="9803279at2"/>
<organism evidence="3 4">
    <name type="scientific">Metabacillus litoralis</name>
    <dbReference type="NCBI Taxonomy" id="152268"/>
    <lineage>
        <taxon>Bacteria</taxon>
        <taxon>Bacillati</taxon>
        <taxon>Bacillota</taxon>
        <taxon>Bacilli</taxon>
        <taxon>Bacillales</taxon>
        <taxon>Bacillaceae</taxon>
        <taxon>Metabacillus</taxon>
    </lineage>
</organism>
<comment type="caution">
    <text evidence="3">The sequence shown here is derived from an EMBL/GenBank/DDBJ whole genome shotgun (WGS) entry which is preliminary data.</text>
</comment>
<proteinExistence type="predicted"/>
<dbReference type="GO" id="GO:0016757">
    <property type="term" value="F:glycosyltransferase activity"/>
    <property type="evidence" value="ECO:0007669"/>
    <property type="project" value="InterPro"/>
</dbReference>
<feature type="domain" description="Glycosyl transferase family 1" evidence="1">
    <location>
        <begin position="211"/>
        <end position="361"/>
    </location>
</feature>
<dbReference type="PANTHER" id="PTHR45947:SF3">
    <property type="entry name" value="SULFOQUINOVOSYL TRANSFERASE SQD2"/>
    <property type="match status" value="1"/>
</dbReference>
<protein>
    <submittedName>
        <fullName evidence="3">Glycosyltransferase family 4 protein</fullName>
    </submittedName>
</protein>
<dbReference type="Pfam" id="PF00534">
    <property type="entry name" value="Glycos_transf_1"/>
    <property type="match status" value="1"/>
</dbReference>
<dbReference type="InterPro" id="IPR028098">
    <property type="entry name" value="Glyco_trans_4-like_N"/>
</dbReference>
<dbReference type="CDD" id="cd03801">
    <property type="entry name" value="GT4_PimA-like"/>
    <property type="match status" value="1"/>
</dbReference>
<dbReference type="RefSeq" id="WP_146946450.1">
    <property type="nucleotide sequence ID" value="NZ_VOQF01000002.1"/>
</dbReference>
<dbReference type="SUPFAM" id="SSF53756">
    <property type="entry name" value="UDP-Glycosyltransferase/glycogen phosphorylase"/>
    <property type="match status" value="1"/>
</dbReference>
<evidence type="ECO:0000313" key="3">
    <source>
        <dbReference type="EMBL" id="TXC92408.1"/>
    </source>
</evidence>
<dbReference type="AlphaFoldDB" id="A0A5C6W3C7"/>
<reference evidence="3 4" key="1">
    <citation type="journal article" date="2005" name="Int. J. Syst. Evol. Microbiol.">
        <title>Bacillus litoralis sp. nov., isolated from a tidal flat of the Yellow Sea in Korea.</title>
        <authorList>
            <person name="Yoon J.H."/>
            <person name="Oh T.K."/>
        </authorList>
    </citation>
    <scope>NUCLEOTIDE SEQUENCE [LARGE SCALE GENOMIC DNA]</scope>
    <source>
        <strain evidence="3 4">SW-211</strain>
    </source>
</reference>
<dbReference type="InterPro" id="IPR001296">
    <property type="entry name" value="Glyco_trans_1"/>
</dbReference>
<dbReference type="InterPro" id="IPR050194">
    <property type="entry name" value="Glycosyltransferase_grp1"/>
</dbReference>
<dbReference type="Proteomes" id="UP000321363">
    <property type="component" value="Unassembled WGS sequence"/>
</dbReference>
<dbReference type="PANTHER" id="PTHR45947">
    <property type="entry name" value="SULFOQUINOVOSYL TRANSFERASE SQD2"/>
    <property type="match status" value="1"/>
</dbReference>
<keyword evidence="4" id="KW-1185">Reference proteome</keyword>
<feature type="domain" description="Glycosyltransferase subfamily 4-like N-terminal" evidence="2">
    <location>
        <begin position="25"/>
        <end position="196"/>
    </location>
</feature>
<evidence type="ECO:0000313" key="4">
    <source>
        <dbReference type="Proteomes" id="UP000321363"/>
    </source>
</evidence>
<keyword evidence="3" id="KW-0808">Transferase</keyword>
<dbReference type="Gene3D" id="3.40.50.2000">
    <property type="entry name" value="Glycogen Phosphorylase B"/>
    <property type="match status" value="2"/>
</dbReference>
<evidence type="ECO:0000259" key="1">
    <source>
        <dbReference type="Pfam" id="PF00534"/>
    </source>
</evidence>
<dbReference type="EMBL" id="VOQF01000002">
    <property type="protein sequence ID" value="TXC92408.1"/>
    <property type="molecule type" value="Genomic_DNA"/>
</dbReference>
<name>A0A5C6W3C7_9BACI</name>
<evidence type="ECO:0000259" key="2">
    <source>
        <dbReference type="Pfam" id="PF13439"/>
    </source>
</evidence>
<sequence>MNKQLNDVPLFTVLLLSTEYGENMIGGLGRHVTDLVEAGTNFHLIYIVVTLSTTDQETYSFENGIHIYRLLPWQKNPSNFLEYIKNINFRFSQFVLQELQYSFDLIHVHDWLTGIAGCALSNHTVMPLITTIHSTEKERKLGDFNLLIEEITSYENELINKSDQIIVCSEYMKKLLKSKYDVSSEKIEMISNGLIPEKYPLTDNSTPLLSTPYLLAMGRLVTEKGFQLLLEAFSLIYKEFPEFNVVIAGAGPAEMSLKQQVSVLELEGRVFFPGYLHERERNVYLKFCDMLIIPSLYEPFGIVALEAMIYSKPIVSFDVGGLADVLAPNRGIIVKSTNAEKLAEQLRYYLNNPDKANEIAVKGHQTITSQYQWNTLILEIINVYKKTVSSYRNSEK</sequence>
<gene>
    <name evidence="3" type="ORF">FS935_04985</name>
</gene>
<dbReference type="Pfam" id="PF13439">
    <property type="entry name" value="Glyco_transf_4"/>
    <property type="match status" value="1"/>
</dbReference>